<dbReference type="GO" id="GO:0055074">
    <property type="term" value="P:calcium ion homeostasis"/>
    <property type="evidence" value="ECO:0007669"/>
    <property type="project" value="TreeGrafter"/>
</dbReference>
<dbReference type="PROSITE" id="PS50222">
    <property type="entry name" value="EF_HAND_2"/>
    <property type="match status" value="1"/>
</dbReference>
<organism evidence="4 5">
    <name type="scientific">Adineta ricciae</name>
    <name type="common">Rotifer</name>
    <dbReference type="NCBI Taxonomy" id="249248"/>
    <lineage>
        <taxon>Eukaryota</taxon>
        <taxon>Metazoa</taxon>
        <taxon>Spiralia</taxon>
        <taxon>Gnathifera</taxon>
        <taxon>Rotifera</taxon>
        <taxon>Eurotatoria</taxon>
        <taxon>Bdelloidea</taxon>
        <taxon>Adinetida</taxon>
        <taxon>Adinetidae</taxon>
        <taxon>Adineta</taxon>
    </lineage>
</organism>
<keyword evidence="2" id="KW-1133">Transmembrane helix</keyword>
<feature type="domain" description="EF-hand" evidence="3">
    <location>
        <begin position="70"/>
        <end position="105"/>
    </location>
</feature>
<keyword evidence="5" id="KW-1185">Reference proteome</keyword>
<feature type="transmembrane region" description="Helical" evidence="2">
    <location>
        <begin position="35"/>
        <end position="53"/>
    </location>
</feature>
<dbReference type="GO" id="GO:0005509">
    <property type="term" value="F:calcium ion binding"/>
    <property type="evidence" value="ECO:0007669"/>
    <property type="project" value="InterPro"/>
</dbReference>
<sequence length="531" mass="62468">MNDLRQRRKEDRPFEPTEQQARASKTSTFHISARYVLIFSLILISSVVLFTFLNKFQFYFNNENTFDEQYYPSEIIHLFRKYDRNYDGHLSLDEFEALASQFNTKKQSTDYIQPILGSDQLVTINAFFQPLNYSTMSQSVRHAYLGNLDELHSLKLWTQPFIPRLNFAARHFKSFLPKQIEIGKPYWIIEATKQQREEHISANRYYPPDVEDDQVIFHRLLSMFHVRPFILSRFPPQGTAAVVRARYGPFLDIYFRIHAEYQLNTPPYHPFWYTPGQLQGRLVIREDASELTYFHMYLPTEKRLNIDMEWLTNVGGSAPSMEVDIGYMPQMELRSAAPSIDMNETKTSPEHFVSAVTDEMYEKLLNSFNWTTEEFLDEKSTYDLLERFFYPFKEVPYYEYRRAFKKAEETNKLIHAIILWVLESSAVLHLLREHFVSTWALVVDLKAIISNQTNEAIQDSQRAKQALDNYAFPVESIIQQPDGTVIAKINANDLLNFESTSEQFLNIISDGTDLPTKRYIHFLEQAINRQN</sequence>
<dbReference type="PANTHER" id="PTHR16213:SF78">
    <property type="entry name" value="SELENOPROTEIN N"/>
    <property type="match status" value="1"/>
</dbReference>
<protein>
    <recommendedName>
        <fullName evidence="3">EF-hand domain-containing protein</fullName>
    </recommendedName>
</protein>
<evidence type="ECO:0000256" key="1">
    <source>
        <dbReference type="SAM" id="MobiDB-lite"/>
    </source>
</evidence>
<feature type="region of interest" description="Disordered" evidence="1">
    <location>
        <begin position="1"/>
        <end position="21"/>
    </location>
</feature>
<dbReference type="GO" id="GO:0005789">
    <property type="term" value="C:endoplasmic reticulum membrane"/>
    <property type="evidence" value="ECO:0007669"/>
    <property type="project" value="TreeGrafter"/>
</dbReference>
<gene>
    <name evidence="4" type="ORF">XAT740_LOCUS30398</name>
</gene>
<accession>A0A815FL88</accession>
<comment type="caution">
    <text evidence="4">The sequence shown here is derived from an EMBL/GenBank/DDBJ whole genome shotgun (WGS) entry which is preliminary data.</text>
</comment>
<reference evidence="4" key="1">
    <citation type="submission" date="2021-02" db="EMBL/GenBank/DDBJ databases">
        <authorList>
            <person name="Nowell W R."/>
        </authorList>
    </citation>
    <scope>NUCLEOTIDE SEQUENCE</scope>
</reference>
<dbReference type="InterPro" id="IPR011992">
    <property type="entry name" value="EF-hand-dom_pair"/>
</dbReference>
<name>A0A815FL88_ADIRI</name>
<dbReference type="SUPFAM" id="SSF47473">
    <property type="entry name" value="EF-hand"/>
    <property type="match status" value="1"/>
</dbReference>
<dbReference type="EMBL" id="CAJNOR010002707">
    <property type="protein sequence ID" value="CAF1330358.1"/>
    <property type="molecule type" value="Genomic_DNA"/>
</dbReference>
<proteinExistence type="predicted"/>
<dbReference type="InterPro" id="IPR002048">
    <property type="entry name" value="EF_hand_dom"/>
</dbReference>
<evidence type="ECO:0000313" key="4">
    <source>
        <dbReference type="EMBL" id="CAF1330358.1"/>
    </source>
</evidence>
<feature type="compositionally biased region" description="Basic and acidic residues" evidence="1">
    <location>
        <begin position="1"/>
        <end position="15"/>
    </location>
</feature>
<dbReference type="Gene3D" id="1.10.238.10">
    <property type="entry name" value="EF-hand"/>
    <property type="match status" value="1"/>
</dbReference>
<dbReference type="Proteomes" id="UP000663828">
    <property type="component" value="Unassembled WGS sequence"/>
</dbReference>
<keyword evidence="2" id="KW-0472">Membrane</keyword>
<evidence type="ECO:0000313" key="5">
    <source>
        <dbReference type="Proteomes" id="UP000663828"/>
    </source>
</evidence>
<dbReference type="AlphaFoldDB" id="A0A815FL88"/>
<dbReference type="PANTHER" id="PTHR16213">
    <property type="entry name" value="SELENOPROTEIN N"/>
    <property type="match status" value="1"/>
</dbReference>
<keyword evidence="2" id="KW-0812">Transmembrane</keyword>
<evidence type="ECO:0000256" key="2">
    <source>
        <dbReference type="SAM" id="Phobius"/>
    </source>
</evidence>
<evidence type="ECO:0000259" key="3">
    <source>
        <dbReference type="PROSITE" id="PS50222"/>
    </source>
</evidence>